<organism evidence="3 4">
    <name type="scientific">Rubritalea profundi</name>
    <dbReference type="NCBI Taxonomy" id="1658618"/>
    <lineage>
        <taxon>Bacteria</taxon>
        <taxon>Pseudomonadati</taxon>
        <taxon>Verrucomicrobiota</taxon>
        <taxon>Verrucomicrobiia</taxon>
        <taxon>Verrucomicrobiales</taxon>
        <taxon>Rubritaleaceae</taxon>
        <taxon>Rubritalea</taxon>
    </lineage>
</organism>
<sequence>MKMSSPFVIRLAAWSVLMLYLLFDLVLFEGPLKKQVYRMQGSPTEKLSNDLERGIVARVFTKPILLSQVDYGVDDLLWRGGRSREDVGEIERLALRKAVLRELCDLSLLREKVALNDKEFPVTDAEIEAVMLRFSSRFNNPQDLIKAMADFGFEGEKELRFRIAARLQQNKYLDFHIARGIAVTDEEARAWYTAHTESLTTPALRKVRHIFLAALEHSEEDAQRSLNEALDFIQSATNNFASLNSKLSEDERSKKVGGDLGWLSQQRIPNDFADAVFALEPHQPAIIKTKLGWHLVEVTDSKPSKLESFETLETEIIVALETSRRKDAVAEYRRNLHRQHPRKVVVHESLLEEPWSN</sequence>
<dbReference type="PANTHER" id="PTHR47245:SF2">
    <property type="entry name" value="PEPTIDYL-PROLYL CIS-TRANS ISOMERASE HP_0175-RELATED"/>
    <property type="match status" value="1"/>
</dbReference>
<dbReference type="SUPFAM" id="SSF109998">
    <property type="entry name" value="Triger factor/SurA peptide-binding domain-like"/>
    <property type="match status" value="1"/>
</dbReference>
<dbReference type="InterPro" id="IPR050245">
    <property type="entry name" value="PrsA_foldase"/>
</dbReference>
<evidence type="ECO:0000259" key="2">
    <source>
        <dbReference type="PROSITE" id="PS50198"/>
    </source>
</evidence>
<dbReference type="PANTHER" id="PTHR47245">
    <property type="entry name" value="PEPTIDYLPROLYL ISOMERASE"/>
    <property type="match status" value="1"/>
</dbReference>
<evidence type="ECO:0000256" key="1">
    <source>
        <dbReference type="PROSITE-ProRule" id="PRU00278"/>
    </source>
</evidence>
<comment type="caution">
    <text evidence="3">The sequence shown here is derived from an EMBL/GenBank/DDBJ whole genome shotgun (WGS) entry which is preliminary data.</text>
</comment>
<dbReference type="InterPro" id="IPR027304">
    <property type="entry name" value="Trigger_fact/SurA_dom_sf"/>
</dbReference>
<gene>
    <name evidence="3" type="ORF">BSZ32_10670</name>
</gene>
<dbReference type="Pfam" id="PF13616">
    <property type="entry name" value="Rotamase_3"/>
    <property type="match status" value="1"/>
</dbReference>
<feature type="domain" description="PpiC" evidence="2">
    <location>
        <begin position="202"/>
        <end position="300"/>
    </location>
</feature>
<keyword evidence="1" id="KW-0697">Rotamase</keyword>
<evidence type="ECO:0000313" key="4">
    <source>
        <dbReference type="Proteomes" id="UP000239907"/>
    </source>
</evidence>
<dbReference type="OrthoDB" id="188055at2"/>
<dbReference type="InterPro" id="IPR000297">
    <property type="entry name" value="PPIase_PpiC"/>
</dbReference>
<reference evidence="3 4" key="1">
    <citation type="submission" date="2016-12" db="EMBL/GenBank/DDBJ databases">
        <title>Study of bacterial adaptation to deep sea.</title>
        <authorList>
            <person name="Song J."/>
            <person name="Yoshizawa S."/>
            <person name="Kogure K."/>
        </authorList>
    </citation>
    <scope>NUCLEOTIDE SEQUENCE [LARGE SCALE GENOMIC DNA]</scope>
    <source>
        <strain evidence="3 4">SAORIC-165</strain>
    </source>
</reference>
<protein>
    <recommendedName>
        <fullName evidence="2">PpiC domain-containing protein</fullName>
    </recommendedName>
</protein>
<keyword evidence="1" id="KW-0413">Isomerase</keyword>
<keyword evidence="4" id="KW-1185">Reference proteome</keyword>
<proteinExistence type="predicted"/>
<evidence type="ECO:0000313" key="3">
    <source>
        <dbReference type="EMBL" id="PQJ28905.1"/>
    </source>
</evidence>
<dbReference type="InterPro" id="IPR046357">
    <property type="entry name" value="PPIase_dom_sf"/>
</dbReference>
<dbReference type="Gene3D" id="3.10.50.40">
    <property type="match status" value="1"/>
</dbReference>
<name>A0A2S7U1M3_9BACT</name>
<dbReference type="PROSITE" id="PS50198">
    <property type="entry name" value="PPIC_PPIASE_2"/>
    <property type="match status" value="1"/>
</dbReference>
<dbReference type="EMBL" id="MQWA01000001">
    <property type="protein sequence ID" value="PQJ28905.1"/>
    <property type="molecule type" value="Genomic_DNA"/>
</dbReference>
<dbReference type="Gene3D" id="1.10.4030.10">
    <property type="entry name" value="Porin chaperone SurA, peptide-binding domain"/>
    <property type="match status" value="1"/>
</dbReference>
<dbReference type="SUPFAM" id="SSF54534">
    <property type="entry name" value="FKBP-like"/>
    <property type="match status" value="1"/>
</dbReference>
<dbReference type="Proteomes" id="UP000239907">
    <property type="component" value="Unassembled WGS sequence"/>
</dbReference>
<dbReference type="GO" id="GO:0003755">
    <property type="term" value="F:peptidyl-prolyl cis-trans isomerase activity"/>
    <property type="evidence" value="ECO:0007669"/>
    <property type="project" value="UniProtKB-KW"/>
</dbReference>
<dbReference type="AlphaFoldDB" id="A0A2S7U1M3"/>
<accession>A0A2S7U1M3</accession>